<proteinExistence type="predicted"/>
<feature type="region of interest" description="Disordered" evidence="1">
    <location>
        <begin position="56"/>
        <end position="76"/>
    </location>
</feature>
<gene>
    <name evidence="2" type="ORF">ACH5RR_015920</name>
</gene>
<comment type="caution">
    <text evidence="2">The sequence shown here is derived from an EMBL/GenBank/DDBJ whole genome shotgun (WGS) entry which is preliminary data.</text>
</comment>
<feature type="region of interest" description="Disordered" evidence="1">
    <location>
        <begin position="190"/>
        <end position="215"/>
    </location>
</feature>
<organism evidence="2 3">
    <name type="scientific">Cinchona calisaya</name>
    <dbReference type="NCBI Taxonomy" id="153742"/>
    <lineage>
        <taxon>Eukaryota</taxon>
        <taxon>Viridiplantae</taxon>
        <taxon>Streptophyta</taxon>
        <taxon>Embryophyta</taxon>
        <taxon>Tracheophyta</taxon>
        <taxon>Spermatophyta</taxon>
        <taxon>Magnoliopsida</taxon>
        <taxon>eudicotyledons</taxon>
        <taxon>Gunneridae</taxon>
        <taxon>Pentapetalae</taxon>
        <taxon>asterids</taxon>
        <taxon>lamiids</taxon>
        <taxon>Gentianales</taxon>
        <taxon>Rubiaceae</taxon>
        <taxon>Cinchonoideae</taxon>
        <taxon>Cinchoneae</taxon>
        <taxon>Cinchona</taxon>
    </lineage>
</organism>
<dbReference type="EMBL" id="JBJUIK010000007">
    <property type="protein sequence ID" value="KAL3523086.1"/>
    <property type="molecule type" value="Genomic_DNA"/>
</dbReference>
<evidence type="ECO:0000256" key="1">
    <source>
        <dbReference type="SAM" id="MobiDB-lite"/>
    </source>
</evidence>
<protein>
    <submittedName>
        <fullName evidence="2">Uncharacterized protein</fullName>
    </submittedName>
</protein>
<sequence>MDSGKEIELYLSHYYIREMFLSAYEPVINPINSPRMRPDTKMPPLFPSHYWVQLGRPKNARKRDPDSPVKKTSKNKLQKLSRAIGKGLTSVRTARKRGFIKEVHDVEHVHATIEAKQVPVAKVETHNSTRGAEHIEGTETGLNEDVQVLEISTFVSDSWYTPVLKTDEVHAFVKDVHNLEALLVSTKETQVPLSENKQNRGTELKTGTSKNRHPPHVFRNGIMYVNEKNWVWPMIPSKPPQANNLLPLRPLSLATRTMTPPSRSEPHCQLIILQLKM</sequence>
<dbReference type="AlphaFoldDB" id="A0ABD2ZUJ7"/>
<dbReference type="Proteomes" id="UP001630127">
    <property type="component" value="Unassembled WGS sequence"/>
</dbReference>
<keyword evidence="3" id="KW-1185">Reference proteome</keyword>
<reference evidence="2 3" key="1">
    <citation type="submission" date="2024-11" db="EMBL/GenBank/DDBJ databases">
        <title>A near-complete genome assembly of Cinchona calisaya.</title>
        <authorList>
            <person name="Lian D.C."/>
            <person name="Zhao X.W."/>
            <person name="Wei L."/>
        </authorList>
    </citation>
    <scope>NUCLEOTIDE SEQUENCE [LARGE SCALE GENOMIC DNA]</scope>
    <source>
        <tissue evidence="2">Nenye</tissue>
    </source>
</reference>
<name>A0ABD2ZUJ7_9GENT</name>
<evidence type="ECO:0000313" key="3">
    <source>
        <dbReference type="Proteomes" id="UP001630127"/>
    </source>
</evidence>
<evidence type="ECO:0000313" key="2">
    <source>
        <dbReference type="EMBL" id="KAL3523086.1"/>
    </source>
</evidence>
<accession>A0ABD2ZUJ7</accession>